<dbReference type="GO" id="GO:0005886">
    <property type="term" value="C:plasma membrane"/>
    <property type="evidence" value="ECO:0007669"/>
    <property type="project" value="UniProtKB-SubCell"/>
</dbReference>
<comment type="subcellular location">
    <subcellularLocation>
        <location evidence="1">Cell membrane</location>
        <topology evidence="1">Multi-pass membrane protein</topology>
    </subcellularLocation>
</comment>
<dbReference type="EMBL" id="CADEPI010000023">
    <property type="protein sequence ID" value="CAB3366059.1"/>
    <property type="molecule type" value="Genomic_DNA"/>
</dbReference>
<dbReference type="AlphaFoldDB" id="A0A8S1CD34"/>
<feature type="region of interest" description="Disordered" evidence="15">
    <location>
        <begin position="440"/>
        <end position="466"/>
    </location>
</feature>
<keyword evidence="7" id="KW-0630">Potassium</keyword>
<evidence type="ECO:0000256" key="14">
    <source>
        <dbReference type="RuleBase" id="RU003857"/>
    </source>
</evidence>
<evidence type="ECO:0000313" key="19">
    <source>
        <dbReference type="Proteomes" id="UP000494165"/>
    </source>
</evidence>
<keyword evidence="8" id="KW-0851">Voltage-gated channel</keyword>
<dbReference type="InterPro" id="IPR003280">
    <property type="entry name" value="2pore_dom_K_chnl"/>
</dbReference>
<keyword evidence="6" id="KW-0479">Metal-binding</keyword>
<keyword evidence="7" id="KW-0631">Potassium channel</keyword>
<evidence type="ECO:0000256" key="10">
    <source>
        <dbReference type="ARBA" id="ARBA00023065"/>
    </source>
</evidence>
<evidence type="ECO:0000256" key="9">
    <source>
        <dbReference type="ARBA" id="ARBA00022989"/>
    </source>
</evidence>
<comment type="caution">
    <text evidence="18">The sequence shown here is derived from an EMBL/GenBank/DDBJ whole genome shotgun (WGS) entry which is preliminary data.</text>
</comment>
<dbReference type="InterPro" id="IPR013099">
    <property type="entry name" value="K_chnl_dom"/>
</dbReference>
<keyword evidence="11 16" id="KW-0472">Membrane</keyword>
<feature type="transmembrane region" description="Helical" evidence="16">
    <location>
        <begin position="280"/>
        <end position="300"/>
    </location>
</feature>
<evidence type="ECO:0000256" key="3">
    <source>
        <dbReference type="ARBA" id="ARBA00022475"/>
    </source>
</evidence>
<keyword evidence="5 14" id="KW-0812">Transmembrane</keyword>
<feature type="domain" description="Potassium channel" evidence="17">
    <location>
        <begin position="108"/>
        <end position="166"/>
    </location>
</feature>
<dbReference type="SUPFAM" id="SSF81324">
    <property type="entry name" value="Voltage-gated potassium channels"/>
    <property type="match status" value="2"/>
</dbReference>
<dbReference type="GO" id="GO:0022841">
    <property type="term" value="F:potassium ion leak channel activity"/>
    <property type="evidence" value="ECO:0007669"/>
    <property type="project" value="TreeGrafter"/>
</dbReference>
<keyword evidence="19" id="KW-1185">Reference proteome</keyword>
<keyword evidence="12 14" id="KW-0407">Ion channel</keyword>
<dbReference type="GO" id="GO:0030322">
    <property type="term" value="P:stabilization of membrane potential"/>
    <property type="evidence" value="ECO:0007669"/>
    <property type="project" value="TreeGrafter"/>
</dbReference>
<sequence length="466" mass="51562">MVTHLQGAGGGGGPAASTGCCNALHLSEDNARFVLLAVVLLLYMVAGAALFQFLEQDTELAMVNKFWDVYADFQRRLANESAAPMDMALVNDLLYAYGNASAVGLVHKRRRWDFSGSFHFVGTIVSTIGYGSTTPQTEMGRVAVILYGFLGCSGGILFFNLFLERIITFLAYALRYIHVRKLSKRVHQANGLNGHKVCVSNASLDDDEESLDNWKPSVYWVMLCLSVAASVVAACASLMYAPLEHWSFLESLYFCFVSFATIGFGDYVATQSESYSYDSWYRFGNFLFLVIGCCCTYSLFNVTSIVIKQALNWMIARLDFRCERAAGAANRMWRRQSQRIRRRRKSTARPNNLRRQRRPPAPIRHAPICGGDALAAPNTNPSETGDSDSVYDSDGERRLSGEMISMKDFLQANKVSLAVMQKQLYETAQMQRWGVSAQPSRGASGGFTPGNVGPLAIVSQKLDNNA</sequence>
<evidence type="ECO:0000259" key="17">
    <source>
        <dbReference type="Pfam" id="PF07885"/>
    </source>
</evidence>
<feature type="domain" description="Potassium channel" evidence="17">
    <location>
        <begin position="230"/>
        <end position="307"/>
    </location>
</feature>
<dbReference type="PRINTS" id="PR01588">
    <property type="entry name" value="THIKCHANNEL"/>
</dbReference>
<evidence type="ECO:0000256" key="11">
    <source>
        <dbReference type="ARBA" id="ARBA00023136"/>
    </source>
</evidence>
<evidence type="ECO:0000256" key="7">
    <source>
        <dbReference type="ARBA" id="ARBA00022826"/>
    </source>
</evidence>
<dbReference type="Pfam" id="PF07885">
    <property type="entry name" value="Ion_trans_2"/>
    <property type="match status" value="2"/>
</dbReference>
<dbReference type="Proteomes" id="UP000494165">
    <property type="component" value="Unassembled WGS sequence"/>
</dbReference>
<evidence type="ECO:0000256" key="4">
    <source>
        <dbReference type="ARBA" id="ARBA00022538"/>
    </source>
</evidence>
<name>A0A8S1CD34_9INSE</name>
<evidence type="ECO:0000256" key="13">
    <source>
        <dbReference type="ARBA" id="ARBA00034430"/>
    </source>
</evidence>
<dbReference type="Gene3D" id="1.10.287.70">
    <property type="match status" value="1"/>
</dbReference>
<evidence type="ECO:0000256" key="6">
    <source>
        <dbReference type="ARBA" id="ARBA00022723"/>
    </source>
</evidence>
<comment type="catalytic activity">
    <reaction evidence="13">
        <text>K(+)(in) = K(+)(out)</text>
        <dbReference type="Rhea" id="RHEA:29463"/>
        <dbReference type="ChEBI" id="CHEBI:29103"/>
    </reaction>
</comment>
<dbReference type="PANTHER" id="PTHR11003">
    <property type="entry name" value="POTASSIUM CHANNEL, SUBFAMILY K"/>
    <property type="match status" value="1"/>
</dbReference>
<dbReference type="PANTHER" id="PTHR11003:SF10">
    <property type="entry name" value="POTASSIUM CHANNEL DOMAIN-CONTAINING PROTEIN"/>
    <property type="match status" value="1"/>
</dbReference>
<dbReference type="GO" id="GO:0046872">
    <property type="term" value="F:metal ion binding"/>
    <property type="evidence" value="ECO:0007669"/>
    <property type="project" value="UniProtKB-KW"/>
</dbReference>
<dbReference type="PRINTS" id="PR01333">
    <property type="entry name" value="2POREKCHANEL"/>
</dbReference>
<reference evidence="18 19" key="1">
    <citation type="submission" date="2020-04" db="EMBL/GenBank/DDBJ databases">
        <authorList>
            <person name="Alioto T."/>
            <person name="Alioto T."/>
            <person name="Gomez Garrido J."/>
        </authorList>
    </citation>
    <scope>NUCLEOTIDE SEQUENCE [LARGE SCALE GENOMIC DNA]</scope>
</reference>
<evidence type="ECO:0000256" key="15">
    <source>
        <dbReference type="SAM" id="MobiDB-lite"/>
    </source>
</evidence>
<keyword evidence="10 14" id="KW-0406">Ion transport</keyword>
<keyword evidence="4" id="KW-0633">Potassium transport</keyword>
<feature type="transmembrane region" description="Helical" evidence="16">
    <location>
        <begin position="33"/>
        <end position="54"/>
    </location>
</feature>
<dbReference type="GO" id="GO:0015271">
    <property type="term" value="F:outward rectifier potassium channel activity"/>
    <property type="evidence" value="ECO:0007669"/>
    <property type="project" value="TreeGrafter"/>
</dbReference>
<evidence type="ECO:0000256" key="8">
    <source>
        <dbReference type="ARBA" id="ARBA00022882"/>
    </source>
</evidence>
<evidence type="ECO:0000313" key="18">
    <source>
        <dbReference type="EMBL" id="CAB3366059.1"/>
    </source>
</evidence>
<feature type="compositionally biased region" description="Basic residues" evidence="15">
    <location>
        <begin position="338"/>
        <end position="358"/>
    </location>
</feature>
<dbReference type="GO" id="GO:0034702">
    <property type="term" value="C:monoatomic ion channel complex"/>
    <property type="evidence" value="ECO:0007669"/>
    <property type="project" value="UniProtKB-KW"/>
</dbReference>
<gene>
    <name evidence="18" type="ORF">CLODIP_2_CD16249</name>
</gene>
<keyword evidence="2 14" id="KW-0813">Transport</keyword>
<evidence type="ECO:0000256" key="1">
    <source>
        <dbReference type="ARBA" id="ARBA00004651"/>
    </source>
</evidence>
<proteinExistence type="inferred from homology"/>
<keyword evidence="9 16" id="KW-1133">Transmembrane helix</keyword>
<dbReference type="InterPro" id="IPR005410">
    <property type="entry name" value="2pore_dom_K_chnl_THIK"/>
</dbReference>
<evidence type="ECO:0000256" key="5">
    <source>
        <dbReference type="ARBA" id="ARBA00022692"/>
    </source>
</evidence>
<keyword evidence="3" id="KW-1003">Cell membrane</keyword>
<evidence type="ECO:0000256" key="16">
    <source>
        <dbReference type="SAM" id="Phobius"/>
    </source>
</evidence>
<accession>A0A8S1CD34</accession>
<evidence type="ECO:0000256" key="12">
    <source>
        <dbReference type="ARBA" id="ARBA00023303"/>
    </source>
</evidence>
<feature type="transmembrane region" description="Helical" evidence="16">
    <location>
        <begin position="144"/>
        <end position="174"/>
    </location>
</feature>
<protein>
    <recommendedName>
        <fullName evidence="17">Potassium channel domain-containing protein</fullName>
    </recommendedName>
</protein>
<dbReference type="OrthoDB" id="297496at2759"/>
<feature type="transmembrane region" description="Helical" evidence="16">
    <location>
        <begin position="218"/>
        <end position="240"/>
    </location>
</feature>
<feature type="region of interest" description="Disordered" evidence="15">
    <location>
        <begin position="338"/>
        <end position="394"/>
    </location>
</feature>
<feature type="transmembrane region" description="Helical" evidence="16">
    <location>
        <begin position="246"/>
        <end position="268"/>
    </location>
</feature>
<comment type="similarity">
    <text evidence="14">Belongs to the two pore domain potassium channel (TC 1.A.1.8) family.</text>
</comment>
<evidence type="ECO:0000256" key="2">
    <source>
        <dbReference type="ARBA" id="ARBA00022448"/>
    </source>
</evidence>
<organism evidence="18 19">
    <name type="scientific">Cloeon dipterum</name>
    <dbReference type="NCBI Taxonomy" id="197152"/>
    <lineage>
        <taxon>Eukaryota</taxon>
        <taxon>Metazoa</taxon>
        <taxon>Ecdysozoa</taxon>
        <taxon>Arthropoda</taxon>
        <taxon>Hexapoda</taxon>
        <taxon>Insecta</taxon>
        <taxon>Pterygota</taxon>
        <taxon>Palaeoptera</taxon>
        <taxon>Ephemeroptera</taxon>
        <taxon>Pisciforma</taxon>
        <taxon>Baetidae</taxon>
        <taxon>Cloeon</taxon>
    </lineage>
</organism>